<evidence type="ECO:0000259" key="7">
    <source>
        <dbReference type="Pfam" id="PF09157"/>
    </source>
</evidence>
<feature type="active site" description="Nucleophile" evidence="5">
    <location>
        <position position="46"/>
    </location>
</feature>
<name>A0A7U7GFU7_9GAMM</name>
<dbReference type="GO" id="GO:0016829">
    <property type="term" value="F:lyase activity"/>
    <property type="evidence" value="ECO:0007669"/>
    <property type="project" value="UniProtKB-KW"/>
</dbReference>
<comment type="catalytic activity">
    <reaction evidence="1 5">
        <text>uridine(55) in tRNA = pseudouridine(55) in tRNA</text>
        <dbReference type="Rhea" id="RHEA:42532"/>
        <dbReference type="Rhea" id="RHEA-COMP:10101"/>
        <dbReference type="Rhea" id="RHEA-COMP:10102"/>
        <dbReference type="ChEBI" id="CHEBI:65314"/>
        <dbReference type="ChEBI" id="CHEBI:65315"/>
        <dbReference type="EC" id="5.4.99.25"/>
    </reaction>
</comment>
<dbReference type="Pfam" id="PF01509">
    <property type="entry name" value="TruB_N"/>
    <property type="match status" value="1"/>
</dbReference>
<dbReference type="InterPro" id="IPR036974">
    <property type="entry name" value="PUA_sf"/>
</dbReference>
<dbReference type="HAMAP" id="MF_01080">
    <property type="entry name" value="TruB_bact"/>
    <property type="match status" value="1"/>
</dbReference>
<keyword evidence="9" id="KW-0456">Lyase</keyword>
<gene>
    <name evidence="5 9" type="primary">truB</name>
    <name evidence="9" type="ORF">BN874_850045</name>
</gene>
<evidence type="ECO:0000259" key="8">
    <source>
        <dbReference type="Pfam" id="PF16198"/>
    </source>
</evidence>
<dbReference type="InterPro" id="IPR032819">
    <property type="entry name" value="TruB_C"/>
</dbReference>
<evidence type="ECO:0000256" key="4">
    <source>
        <dbReference type="ARBA" id="ARBA00023235"/>
    </source>
</evidence>
<feature type="domain" description="Pseudouridine synthase II N-terminal" evidence="6">
    <location>
        <begin position="31"/>
        <end position="179"/>
    </location>
</feature>
<dbReference type="PANTHER" id="PTHR13767:SF2">
    <property type="entry name" value="PSEUDOURIDYLATE SYNTHASE TRUB1"/>
    <property type="match status" value="1"/>
</dbReference>
<comment type="caution">
    <text evidence="9">The sequence shown here is derived from an EMBL/GenBank/DDBJ whole genome shotgun (WGS) entry which is preliminary data.</text>
</comment>
<feature type="domain" description="tRNA pseudouridine synthase II TruB subfamily 1 C-terminal" evidence="7">
    <location>
        <begin position="244"/>
        <end position="300"/>
    </location>
</feature>
<keyword evidence="10" id="KW-1185">Reference proteome</keyword>
<organism evidence="9 10">
    <name type="scientific">Candidatus Contendobacter odensis Run_B_J11</name>
    <dbReference type="NCBI Taxonomy" id="1400861"/>
    <lineage>
        <taxon>Bacteria</taxon>
        <taxon>Pseudomonadati</taxon>
        <taxon>Pseudomonadota</taxon>
        <taxon>Gammaproteobacteria</taxon>
        <taxon>Candidatus Competibacteraceae</taxon>
        <taxon>Candidatus Contendibacter</taxon>
    </lineage>
</organism>
<dbReference type="InterPro" id="IPR020103">
    <property type="entry name" value="PsdUridine_synth_cat_dom_sf"/>
</dbReference>
<dbReference type="InterPro" id="IPR015947">
    <property type="entry name" value="PUA-like_sf"/>
</dbReference>
<dbReference type="Gene3D" id="3.30.2350.10">
    <property type="entry name" value="Pseudouridine synthase"/>
    <property type="match status" value="1"/>
</dbReference>
<dbReference type="GO" id="GO:1990481">
    <property type="term" value="P:mRNA pseudouridine synthesis"/>
    <property type="evidence" value="ECO:0007669"/>
    <property type="project" value="TreeGrafter"/>
</dbReference>
<dbReference type="Proteomes" id="UP000019184">
    <property type="component" value="Unassembled WGS sequence"/>
</dbReference>
<dbReference type="Pfam" id="PF16198">
    <property type="entry name" value="TruB_C_2"/>
    <property type="match status" value="1"/>
</dbReference>
<dbReference type="EMBL" id="CBTK010000304">
    <property type="protein sequence ID" value="CDH47627.1"/>
    <property type="molecule type" value="Genomic_DNA"/>
</dbReference>
<dbReference type="SUPFAM" id="SSF88697">
    <property type="entry name" value="PUA domain-like"/>
    <property type="match status" value="1"/>
</dbReference>
<evidence type="ECO:0000313" key="10">
    <source>
        <dbReference type="Proteomes" id="UP000019184"/>
    </source>
</evidence>
<dbReference type="InterPro" id="IPR002501">
    <property type="entry name" value="PsdUridine_synth_N"/>
</dbReference>
<dbReference type="EC" id="5.4.99.25" evidence="5"/>
<dbReference type="NCBIfam" id="TIGR00431">
    <property type="entry name" value="TruB"/>
    <property type="match status" value="1"/>
</dbReference>
<evidence type="ECO:0000259" key="6">
    <source>
        <dbReference type="Pfam" id="PF01509"/>
    </source>
</evidence>
<reference evidence="9 10" key="1">
    <citation type="journal article" date="2014" name="ISME J.">
        <title>Candidatus Competibacter-lineage genomes retrieved from metagenomes reveal functional metabolic diversity.</title>
        <authorList>
            <person name="McIlroy S.J."/>
            <person name="Albertsen M."/>
            <person name="Andresen E.K."/>
            <person name="Saunders A.M."/>
            <person name="Kristiansen R."/>
            <person name="Stokholm-Bjerregaard M."/>
            <person name="Nielsen K.L."/>
            <person name="Nielsen P.H."/>
        </authorList>
    </citation>
    <scope>NUCLEOTIDE SEQUENCE [LARGE SCALE GENOMIC DNA]</scope>
    <source>
        <strain evidence="9 10">Run_B_J11</strain>
    </source>
</reference>
<evidence type="ECO:0000256" key="3">
    <source>
        <dbReference type="ARBA" id="ARBA00022694"/>
    </source>
</evidence>
<dbReference type="GO" id="GO:0031119">
    <property type="term" value="P:tRNA pseudouridine synthesis"/>
    <property type="evidence" value="ECO:0007669"/>
    <property type="project" value="UniProtKB-UniRule"/>
</dbReference>
<dbReference type="CDD" id="cd21152">
    <property type="entry name" value="PUA_TruB_bacterial"/>
    <property type="match status" value="1"/>
</dbReference>
<dbReference type="PANTHER" id="PTHR13767">
    <property type="entry name" value="TRNA-PSEUDOURIDINE SYNTHASE"/>
    <property type="match status" value="1"/>
</dbReference>
<feature type="domain" description="tRNA pseudouridylate synthase B C-terminal" evidence="8">
    <location>
        <begin position="180"/>
        <end position="240"/>
    </location>
</feature>
<dbReference type="SUPFAM" id="SSF55120">
    <property type="entry name" value="Pseudouridine synthase"/>
    <property type="match status" value="1"/>
</dbReference>
<proteinExistence type="inferred from homology"/>
<dbReference type="Pfam" id="PF09157">
    <property type="entry name" value="TruB-C_2"/>
    <property type="match status" value="1"/>
</dbReference>
<comment type="function">
    <text evidence="5">Responsible for synthesis of pseudouridine from uracil-55 in the psi GC loop of transfer RNAs.</text>
</comment>
<dbReference type="GO" id="GO:0003723">
    <property type="term" value="F:RNA binding"/>
    <property type="evidence" value="ECO:0007669"/>
    <property type="project" value="InterPro"/>
</dbReference>
<dbReference type="FunFam" id="2.30.130.10:FF:000012">
    <property type="entry name" value="tRNA pseudouridine synthase B"/>
    <property type="match status" value="1"/>
</dbReference>
<keyword evidence="4 5" id="KW-0413">Isomerase</keyword>
<evidence type="ECO:0000256" key="2">
    <source>
        <dbReference type="ARBA" id="ARBA00005642"/>
    </source>
</evidence>
<dbReference type="Gene3D" id="2.30.130.10">
    <property type="entry name" value="PUA domain"/>
    <property type="match status" value="1"/>
</dbReference>
<comment type="similarity">
    <text evidence="2 5">Belongs to the pseudouridine synthase TruB family. Type 1 subfamily.</text>
</comment>
<dbReference type="CDD" id="cd02573">
    <property type="entry name" value="PseudoU_synth_EcTruB"/>
    <property type="match status" value="1"/>
</dbReference>
<evidence type="ECO:0000256" key="5">
    <source>
        <dbReference type="HAMAP-Rule" id="MF_01080"/>
    </source>
</evidence>
<dbReference type="GO" id="GO:0160148">
    <property type="term" value="F:tRNA pseudouridine(55) synthase activity"/>
    <property type="evidence" value="ECO:0007669"/>
    <property type="project" value="UniProtKB-EC"/>
</dbReference>
<sequence length="310" mass="33772">MTMRNRRSVSGVLLLDKPEGWTSNAALQAVKRLYQAQKAGHTGSLDPLASGLLPICLGEATKLSGLLLNADKSYRFTCRLGATTTTGDADGEIMLARPVGSLSRERVEAALRRFIGVIQQIPPMYSALKRNGQPLYKLARQGIEVERAPREVTIHQLHLLRLDGEELECELRCSKGTYVRTLAADLGEVLDCGAHIAALRRTAVAPYDAGRMVTLDTLRERAEQGLAALDECLLPADSAVAEWPAVRVRGDAAFYLGQGQPILAPHAPTQGWVRLYEGDERFLGIGEILDDGRVAPRRLLLQASALRLAC</sequence>
<dbReference type="AlphaFoldDB" id="A0A7U7GFU7"/>
<evidence type="ECO:0000256" key="1">
    <source>
        <dbReference type="ARBA" id="ARBA00000385"/>
    </source>
</evidence>
<protein>
    <recommendedName>
        <fullName evidence="5">tRNA pseudouridine synthase B</fullName>
        <ecNumber evidence="5">5.4.99.25</ecNumber>
    </recommendedName>
    <alternativeName>
        <fullName evidence="5">tRNA pseudouridine(55) synthase</fullName>
        <shortName evidence="5">Psi55 synthase</shortName>
    </alternativeName>
    <alternativeName>
        <fullName evidence="5">tRNA pseudouridylate synthase</fullName>
    </alternativeName>
    <alternativeName>
        <fullName evidence="5">tRNA-uridine isomerase</fullName>
    </alternativeName>
</protein>
<dbReference type="InterPro" id="IPR015240">
    <property type="entry name" value="tRNA_sdUridine_synth_fam1_C"/>
</dbReference>
<dbReference type="InterPro" id="IPR014780">
    <property type="entry name" value="tRNA_psdUridine_synth_TruB"/>
</dbReference>
<accession>A0A7U7GFU7</accession>
<evidence type="ECO:0000313" key="9">
    <source>
        <dbReference type="EMBL" id="CDH47627.1"/>
    </source>
</evidence>
<keyword evidence="3 5" id="KW-0819">tRNA processing</keyword>